<protein>
    <submittedName>
        <fullName evidence="2">Uncharacterized protein</fullName>
    </submittedName>
</protein>
<dbReference type="AlphaFoldDB" id="A0A6A5YVQ1"/>
<reference evidence="2" key="1">
    <citation type="journal article" date="2020" name="Stud. Mycol.">
        <title>101 Dothideomycetes genomes: a test case for predicting lifestyles and emergence of pathogens.</title>
        <authorList>
            <person name="Haridas S."/>
            <person name="Albert R."/>
            <person name="Binder M."/>
            <person name="Bloem J."/>
            <person name="Labutti K."/>
            <person name="Salamov A."/>
            <person name="Andreopoulos B."/>
            <person name="Baker S."/>
            <person name="Barry K."/>
            <person name="Bills G."/>
            <person name="Bluhm B."/>
            <person name="Cannon C."/>
            <person name="Castanera R."/>
            <person name="Culley D."/>
            <person name="Daum C."/>
            <person name="Ezra D."/>
            <person name="Gonzalez J."/>
            <person name="Henrissat B."/>
            <person name="Kuo A."/>
            <person name="Liang C."/>
            <person name="Lipzen A."/>
            <person name="Lutzoni F."/>
            <person name="Magnuson J."/>
            <person name="Mondo S."/>
            <person name="Nolan M."/>
            <person name="Ohm R."/>
            <person name="Pangilinan J."/>
            <person name="Park H.-J."/>
            <person name="Ramirez L."/>
            <person name="Alfaro M."/>
            <person name="Sun H."/>
            <person name="Tritt A."/>
            <person name="Yoshinaga Y."/>
            <person name="Zwiers L.-H."/>
            <person name="Turgeon B."/>
            <person name="Goodwin S."/>
            <person name="Spatafora J."/>
            <person name="Crous P."/>
            <person name="Grigoriev I."/>
        </authorList>
    </citation>
    <scope>NUCLEOTIDE SEQUENCE</scope>
    <source>
        <strain evidence="2">CBS 627.86</strain>
    </source>
</reference>
<proteinExistence type="predicted"/>
<evidence type="ECO:0000313" key="3">
    <source>
        <dbReference type="Proteomes" id="UP000799770"/>
    </source>
</evidence>
<dbReference type="OrthoDB" id="3800368at2759"/>
<name>A0A6A5YVQ1_9PLEO</name>
<evidence type="ECO:0000313" key="2">
    <source>
        <dbReference type="EMBL" id="KAF2110607.1"/>
    </source>
</evidence>
<evidence type="ECO:0000256" key="1">
    <source>
        <dbReference type="SAM" id="MobiDB-lite"/>
    </source>
</evidence>
<organism evidence="2 3">
    <name type="scientific">Lophiotrema nucula</name>
    <dbReference type="NCBI Taxonomy" id="690887"/>
    <lineage>
        <taxon>Eukaryota</taxon>
        <taxon>Fungi</taxon>
        <taxon>Dikarya</taxon>
        <taxon>Ascomycota</taxon>
        <taxon>Pezizomycotina</taxon>
        <taxon>Dothideomycetes</taxon>
        <taxon>Pleosporomycetidae</taxon>
        <taxon>Pleosporales</taxon>
        <taxon>Lophiotremataceae</taxon>
        <taxon>Lophiotrema</taxon>
    </lineage>
</organism>
<feature type="region of interest" description="Disordered" evidence="1">
    <location>
        <begin position="46"/>
        <end position="65"/>
    </location>
</feature>
<feature type="region of interest" description="Disordered" evidence="1">
    <location>
        <begin position="1"/>
        <end position="22"/>
    </location>
</feature>
<accession>A0A6A5YVQ1</accession>
<keyword evidence="3" id="KW-1185">Reference proteome</keyword>
<sequence length="292" mass="32711">MSYLKSASVAYDDPETGAADTTTEHVVEVDNTDGESVLTDLDEVERKSKPTTPGSGQWTLLGGDDGPSQIGVVDNSKFTIRMKSKETGLKKSYTYQNKTTKGTKGFHWNNAAHIVRLNLWRRQIFRREGFGYKRSSCHFVPIEEQYLMLQQQKIRETAKLDEAVNAPSGILITKEFNNFFEGKRIPDKKGKLTPPRPRREYSSIKAKLAHSTDLAKVRQQVKDLHGIKNAGQTYLPLITNEELQVFQETGKVSVSKKDVMDPAKNAILTKRELGTLEADAHVKAKEVSATDV</sequence>
<dbReference type="Proteomes" id="UP000799770">
    <property type="component" value="Unassembled WGS sequence"/>
</dbReference>
<dbReference type="EMBL" id="ML977337">
    <property type="protein sequence ID" value="KAF2110607.1"/>
    <property type="molecule type" value="Genomic_DNA"/>
</dbReference>
<gene>
    <name evidence="2" type="ORF">BDV96DRAFT_650719</name>
</gene>